<dbReference type="Gene3D" id="3.30.300.30">
    <property type="match status" value="2"/>
</dbReference>
<dbReference type="Pfam" id="PF00550">
    <property type="entry name" value="PP-binding"/>
    <property type="match status" value="2"/>
</dbReference>
<dbReference type="CDD" id="cd12116">
    <property type="entry name" value="A_NRPS_Ta1_like"/>
    <property type="match status" value="2"/>
</dbReference>
<keyword evidence="2" id="KW-0596">Phosphopantetheine</keyword>
<comment type="caution">
    <text evidence="5">The sequence shown here is derived from an EMBL/GenBank/DDBJ whole genome shotgun (WGS) entry which is preliminary data.</text>
</comment>
<evidence type="ECO:0000259" key="4">
    <source>
        <dbReference type="PROSITE" id="PS50075"/>
    </source>
</evidence>
<dbReference type="PROSITE" id="PS00455">
    <property type="entry name" value="AMP_BINDING"/>
    <property type="match status" value="2"/>
</dbReference>
<dbReference type="CDD" id="cd19531">
    <property type="entry name" value="LCL_NRPS-like"/>
    <property type="match status" value="2"/>
</dbReference>
<dbReference type="PANTHER" id="PTHR45527:SF1">
    <property type="entry name" value="FATTY ACID SYNTHASE"/>
    <property type="match status" value="1"/>
</dbReference>
<dbReference type="Pfam" id="PF00501">
    <property type="entry name" value="AMP-binding"/>
    <property type="match status" value="2"/>
</dbReference>
<evidence type="ECO:0000256" key="2">
    <source>
        <dbReference type="ARBA" id="ARBA00022450"/>
    </source>
</evidence>
<dbReference type="Gene3D" id="1.10.1200.10">
    <property type="entry name" value="ACP-like"/>
    <property type="match status" value="2"/>
</dbReference>
<keyword evidence="6" id="KW-1185">Reference proteome</keyword>
<dbReference type="PROSITE" id="PS00012">
    <property type="entry name" value="PHOSPHOPANTETHEINE"/>
    <property type="match status" value="1"/>
</dbReference>
<dbReference type="InterPro" id="IPR045851">
    <property type="entry name" value="AMP-bd_C_sf"/>
</dbReference>
<dbReference type="PROSITE" id="PS50075">
    <property type="entry name" value="CARRIER"/>
    <property type="match status" value="2"/>
</dbReference>
<dbReference type="Pfam" id="PF00668">
    <property type="entry name" value="Condensation"/>
    <property type="match status" value="2"/>
</dbReference>
<dbReference type="InterPro" id="IPR025110">
    <property type="entry name" value="AMP-bd_C"/>
</dbReference>
<dbReference type="Gene3D" id="2.30.38.10">
    <property type="entry name" value="Luciferase, Domain 3"/>
    <property type="match status" value="2"/>
</dbReference>
<dbReference type="Gene3D" id="3.30.559.30">
    <property type="entry name" value="Nonribosomal peptide synthetase, condensation domain"/>
    <property type="match status" value="2"/>
</dbReference>
<dbReference type="NCBIfam" id="NF003417">
    <property type="entry name" value="PRK04813.1"/>
    <property type="match status" value="2"/>
</dbReference>
<protein>
    <submittedName>
        <fullName evidence="5">Amino acid adenylation domain-containing protein</fullName>
    </submittedName>
</protein>
<organism evidence="5 6">
    <name type="scientific">Dyella agri</name>
    <dbReference type="NCBI Taxonomy" id="1926869"/>
    <lineage>
        <taxon>Bacteria</taxon>
        <taxon>Pseudomonadati</taxon>
        <taxon>Pseudomonadota</taxon>
        <taxon>Gammaproteobacteria</taxon>
        <taxon>Lysobacterales</taxon>
        <taxon>Rhodanobacteraceae</taxon>
        <taxon>Dyella</taxon>
    </lineage>
</organism>
<feature type="domain" description="Carrier" evidence="4">
    <location>
        <begin position="2039"/>
        <end position="2117"/>
    </location>
</feature>
<dbReference type="InterPro" id="IPR000873">
    <property type="entry name" value="AMP-dep_synth/lig_dom"/>
</dbReference>
<dbReference type="InterPro" id="IPR009081">
    <property type="entry name" value="PP-bd_ACP"/>
</dbReference>
<dbReference type="Pfam" id="PF13193">
    <property type="entry name" value="AMP-binding_C"/>
    <property type="match status" value="2"/>
</dbReference>
<evidence type="ECO:0000313" key="6">
    <source>
        <dbReference type="Proteomes" id="UP001620397"/>
    </source>
</evidence>
<accession>A0ABW8KEP4</accession>
<dbReference type="EMBL" id="JADIKL010000003">
    <property type="protein sequence ID" value="MFK2930593.1"/>
    <property type="molecule type" value="Genomic_DNA"/>
</dbReference>
<sequence>MNTPMDAHAGLSAVDYDPFASPALERVVPSTEAQREIWLAAKLGEDASLAYNEAVALHLHGALDRTAMLDALQALVDRHDALRASFGPDGETFCVAGGVALDVRQTDLGTLDASTRIAALEERRAQVVLLPFDLETGPLFRAELLRLGEGEHVLLLSAHHLVCDGWSWWVVLRELGTLYALRSGAGNATLPPAPSFADYALQCAGQADRHARSADEAWWVAHHAHRPPALDLPGDRPRPPRRGFAAGREDHVLGADLVGALRHLGARHGASLFATLLGSFAGLLGRLAGQDEVVLGIPAAAQANEGLGDLVGHGVNLLPLRCTADPALPFTQLLGAAGGELLDALEHQRCTFGSLLQQLDIARDPARLPLVSVLFNIDQALEQEGEAFPGLRLDFASVPRRYENFELFINAVQEHGGLRLECQYNSGLFDAATVRRWLRAYEALLRAAVTQPDHPLGALPLVDAAAQSELAGLQPPARHWSGPSTMHGAFERQASATPERTALCCGAETLSYRALDERANRIAHHLIAQGVGPGALVGIALERGPDMLAALLGTLKAGAGYVPLDPGFPAERLAYMAEDAKLAALLTQSSQAARFHLDGRPVIALDAPPPGWETLPITAPALSVDPQSIAYVIYTSGSTGRPKGVAIPHRAVANFLASMAERPGLRGDDRLLAVTTLSFDIAVLELLGPLGVGGTVVLATREQAMDGAALQALLADHGITLMQATPASWRMLLQAGWQGGAFFCALCGGEALAPDLAAALLARCGEVWNLYGPTETTVWSTCAKLEKDQPIRIGAPIANTTVWVLDERRQPCPLGVPGELWIGGAGVALGYLHRAELTAERFIADPFSDEPGARLYRTGDRGRWQPDGSLEHLGRADFQIKLRGFRIEPGEIEAQLAGHPPVTQALVMVREDRPGDARLVAYLASETPVDEAALRSRLRERLPEYMLPQHFVVLAALPLLPNGKIDRARLPAPLAAAPAIARAAPRDELERQIAQAMAAVLGGLEPGLDDDFFEHGGHSLLAAQLTARLNRELGLALPLRTLFEAPTVARLAAAIRAAGAAGKQAPRQIARLADREHAPLSLMQQRVWYLEQLRPGGVAFHTPSAHRLSGSLDLAAFEQTLRTMVRRQPVLRTSIEPDAAGAMQHIHAELDVELPLEDLSGMPADERDAWLRRRLDALIAEPFDLATPPLFRARLFRLGEQEHVFFFMTHHIVWDGWSFDLLYRELSALYDAFRTGQPDPLPPLAVEYGDFAAWQRQWMQGEELQRQLDHWLSHLKGGIEPLALPADRARPTRMSGAGATEWIVLPSDRLAAVHALAQQAGTTPFVVLLAAYFALLHRLGGQRDLVVSTPVRGRDTVELETVMGFFVNALPLRLAIDPQASFLDTLHVVRAMVLDAFACPDVPFEHLVKALRLPRDESRPPLAQAMFSFQDVRGRATTWGGLQHEHLPVFQRGSTEDLGLWFIEQEQRLLGGMGFNADIFDPSTAARFRRGYETLLEGALADPRQSIAQLPLLPASELAQLRRWNATAAAIPLPTMHGAFERQASATPERTALCCGAETLSYRALDERANRIAHHLIAQGVGPGALVGIALERGPDMLAALLGTLKAGAGYVPLDPGFPAERLAYMAEDAKLAALLTQSSQAARFHLDGRPVIALDAPPPSWETLPITAPALSVDPQSIAYVIYTSGSTGRPKGVAIPHRAVANFLASMAERPGLRGDDRLLAVTTLSFDIAVLELLGPLGVGGTVVLATREQAMDGAALQALLADHGITLMQATPASWRMLLQAGWQGGAFFRALCGGEALAPDLAAALLARCGEVWNLYGPTETTVWSTCAKLEKDQPIRIGAPIANTTVWVLDERRQPCPLGVPGELWIGGAGVALGYLHRAELTAERFIADPFSDEPGARLYRTGDRGRWQPDGSLEHLGRADFQIKLRGFRIEPGEIESIAREDAAVTDAAAVVCLLGASDQRLVLYLVADEAETTLLPRLRNAMEAQLPGYMRPQHFVRMDAFPQTPNGKLDRKALPPAVTAADACDPVPRVEDADPRRSYLGKVWRELTGVADVAPQDNFFDVGGHSLLAVELVMRVQRETGVRLSLLDIASSTLAALAGQLPEPAAAGQNGHFGHRLRRLLGLH</sequence>
<dbReference type="PANTHER" id="PTHR45527">
    <property type="entry name" value="NONRIBOSOMAL PEPTIDE SYNTHETASE"/>
    <property type="match status" value="1"/>
</dbReference>
<dbReference type="Gene3D" id="3.40.50.980">
    <property type="match status" value="4"/>
</dbReference>
<keyword evidence="3" id="KW-0597">Phosphoprotein</keyword>
<dbReference type="InterPro" id="IPR006162">
    <property type="entry name" value="Ppantetheine_attach_site"/>
</dbReference>
<dbReference type="SMART" id="SM00823">
    <property type="entry name" value="PKS_PP"/>
    <property type="match status" value="2"/>
</dbReference>
<dbReference type="NCBIfam" id="TIGR01733">
    <property type="entry name" value="AA-adenyl-dom"/>
    <property type="match status" value="2"/>
</dbReference>
<gene>
    <name evidence="5" type="ORF">ISP14_07290</name>
</gene>
<dbReference type="SUPFAM" id="SSF52777">
    <property type="entry name" value="CoA-dependent acyltransferases"/>
    <property type="match status" value="4"/>
</dbReference>
<evidence type="ECO:0000313" key="5">
    <source>
        <dbReference type="EMBL" id="MFK2930593.1"/>
    </source>
</evidence>
<dbReference type="Proteomes" id="UP001620397">
    <property type="component" value="Unassembled WGS sequence"/>
</dbReference>
<dbReference type="InterPro" id="IPR020806">
    <property type="entry name" value="PKS_PP-bd"/>
</dbReference>
<dbReference type="InterPro" id="IPR020845">
    <property type="entry name" value="AMP-binding_CS"/>
</dbReference>
<reference evidence="5 6" key="1">
    <citation type="submission" date="2020-10" db="EMBL/GenBank/DDBJ databases">
        <title>Phylogeny of dyella-like bacteria.</title>
        <authorList>
            <person name="Fu J."/>
        </authorList>
    </citation>
    <scope>NUCLEOTIDE SEQUENCE [LARGE SCALE GENOMIC DNA]</scope>
    <source>
        <strain evidence="5 6">DKC-1</strain>
    </source>
</reference>
<dbReference type="InterPro" id="IPR023213">
    <property type="entry name" value="CAT-like_dom_sf"/>
</dbReference>
<dbReference type="SUPFAM" id="SSF47336">
    <property type="entry name" value="ACP-like"/>
    <property type="match status" value="2"/>
</dbReference>
<comment type="cofactor">
    <cofactor evidence="1">
        <name>pantetheine 4'-phosphate</name>
        <dbReference type="ChEBI" id="CHEBI:47942"/>
    </cofactor>
</comment>
<dbReference type="RefSeq" id="WP_404537638.1">
    <property type="nucleotide sequence ID" value="NZ_JADIKL010000003.1"/>
</dbReference>
<name>A0ABW8KEP4_9GAMM</name>
<evidence type="ECO:0000256" key="3">
    <source>
        <dbReference type="ARBA" id="ARBA00022553"/>
    </source>
</evidence>
<feature type="domain" description="Carrier" evidence="4">
    <location>
        <begin position="984"/>
        <end position="1059"/>
    </location>
</feature>
<dbReference type="InterPro" id="IPR001242">
    <property type="entry name" value="Condensation_dom"/>
</dbReference>
<evidence type="ECO:0000256" key="1">
    <source>
        <dbReference type="ARBA" id="ARBA00001957"/>
    </source>
</evidence>
<proteinExistence type="predicted"/>
<dbReference type="Gene3D" id="3.30.559.10">
    <property type="entry name" value="Chloramphenicol acetyltransferase-like domain"/>
    <property type="match status" value="2"/>
</dbReference>
<dbReference type="InterPro" id="IPR010071">
    <property type="entry name" value="AA_adenyl_dom"/>
</dbReference>
<dbReference type="InterPro" id="IPR036736">
    <property type="entry name" value="ACP-like_sf"/>
</dbReference>
<dbReference type="SUPFAM" id="SSF56801">
    <property type="entry name" value="Acetyl-CoA synthetase-like"/>
    <property type="match status" value="2"/>
</dbReference>